<protein>
    <submittedName>
        <fullName evidence="2">Uncharacterized protein</fullName>
    </submittedName>
</protein>
<sequence>MAYLELGETGPKQTKINISSPCFTKNSECQIQKTFEFFQNGEEWKTHTGIPFLLKEIRTNTIELEINSAEDFDFWNGSLLKITIACEGNRCMSGNEERCVLFKVERYDEIVIPVARVAIRKDNDNKLMDFDILGFGKNLVSKDRDNTRASAWFRRRRRKSPPTTQSTTQSTTRHTTRSTTRPSTTRLSTTQSTTRPPTTQSTTRPPTTRSTTQPPSTQSIRRPPTTRSTTQPPITRSTTRPPTIRSTTQPRGPTRAVRTTLTSQSPPPTTSTTENSKKVALALALGYLVYHRRRKRTQLPQNNYNDLGVMNNSKDIYEDPDRSYETLKEDRNEVSPSQPGISSDTYSYPDSNIIPNPTSSEQEYTYAKDTDFHKSSVNTKATSEKPISNGVVYQTLEQPEQPTVDDFYNYPDNTNTAKPSVSSEQEYTYAKDTDVPRDNPNTKVSTQYPANRAVYHTLEQPEQPSDDDFYHYPDNTNITKTPSSELEYTYAKDTDFPRGNTNTKVTTQDPANRAVHHTLEQPEQPSDDDFYHYPDNTNITKPPSSELEYTYAKDTEIPKSFVNTKTVPKGDSSPAATDALYDTPGSEYSYVKNTDILSIPLGTEQTTNEHSSPLPDNSGLYHTLEEPNSPQAPVYSTLEGPEDVENHKQVNDEGLNFSDHTYIDVIGASNTTDSRN</sequence>
<feature type="region of interest" description="Disordered" evidence="1">
    <location>
        <begin position="326"/>
        <end position="350"/>
    </location>
</feature>
<feature type="compositionally biased region" description="Polar residues" evidence="1">
    <location>
        <begin position="299"/>
        <end position="314"/>
    </location>
</feature>
<feature type="compositionally biased region" description="Polar residues" evidence="1">
    <location>
        <begin position="499"/>
        <end position="510"/>
    </location>
</feature>
<gene>
    <name evidence="2" type="ORF">PACLA_8A030652</name>
</gene>
<feature type="region of interest" description="Disordered" evidence="1">
    <location>
        <begin position="604"/>
        <end position="639"/>
    </location>
</feature>
<dbReference type="EMBL" id="CACRXK020003211">
    <property type="protein sequence ID" value="CAB3997865.1"/>
    <property type="molecule type" value="Genomic_DNA"/>
</dbReference>
<feature type="compositionally biased region" description="Polar residues" evidence="1">
    <location>
        <begin position="414"/>
        <end position="426"/>
    </location>
</feature>
<feature type="compositionally biased region" description="Low complexity" evidence="1">
    <location>
        <begin position="161"/>
        <end position="251"/>
    </location>
</feature>
<feature type="compositionally biased region" description="Polar residues" evidence="1">
    <location>
        <begin position="334"/>
        <end position="350"/>
    </location>
</feature>
<keyword evidence="3" id="KW-1185">Reference proteome</keyword>
<dbReference type="OrthoDB" id="10575415at2759"/>
<evidence type="ECO:0000313" key="3">
    <source>
        <dbReference type="Proteomes" id="UP001152795"/>
    </source>
</evidence>
<evidence type="ECO:0000256" key="1">
    <source>
        <dbReference type="SAM" id="MobiDB-lite"/>
    </source>
</evidence>
<feature type="region of interest" description="Disordered" evidence="1">
    <location>
        <begin position="414"/>
        <end position="445"/>
    </location>
</feature>
<evidence type="ECO:0000313" key="2">
    <source>
        <dbReference type="EMBL" id="CAB3997865.1"/>
    </source>
</evidence>
<comment type="caution">
    <text evidence="2">The sequence shown here is derived from an EMBL/GenBank/DDBJ whole genome shotgun (WGS) entry which is preliminary data.</text>
</comment>
<reference evidence="2" key="1">
    <citation type="submission" date="2020-04" db="EMBL/GenBank/DDBJ databases">
        <authorList>
            <person name="Alioto T."/>
            <person name="Alioto T."/>
            <person name="Gomez Garrido J."/>
        </authorList>
    </citation>
    <scope>NUCLEOTIDE SEQUENCE</scope>
    <source>
        <strain evidence="2">A484AB</strain>
    </source>
</reference>
<feature type="region of interest" description="Disordered" evidence="1">
    <location>
        <begin position="493"/>
        <end position="529"/>
    </location>
</feature>
<organism evidence="2 3">
    <name type="scientific">Paramuricea clavata</name>
    <name type="common">Red gorgonian</name>
    <name type="synonym">Violescent sea-whip</name>
    <dbReference type="NCBI Taxonomy" id="317549"/>
    <lineage>
        <taxon>Eukaryota</taxon>
        <taxon>Metazoa</taxon>
        <taxon>Cnidaria</taxon>
        <taxon>Anthozoa</taxon>
        <taxon>Octocorallia</taxon>
        <taxon>Malacalcyonacea</taxon>
        <taxon>Plexauridae</taxon>
        <taxon>Paramuricea</taxon>
    </lineage>
</organism>
<accession>A0A6S7H1S7</accession>
<feature type="region of interest" description="Disordered" evidence="1">
    <location>
        <begin position="149"/>
        <end position="277"/>
    </location>
</feature>
<name>A0A6S7H1S7_PARCT</name>
<feature type="compositionally biased region" description="Polar residues" evidence="1">
    <location>
        <begin position="604"/>
        <end position="615"/>
    </location>
</feature>
<dbReference type="AlphaFoldDB" id="A0A6S7H1S7"/>
<proteinExistence type="predicted"/>
<feature type="region of interest" description="Disordered" evidence="1">
    <location>
        <begin position="299"/>
        <end position="318"/>
    </location>
</feature>
<dbReference type="Proteomes" id="UP001152795">
    <property type="component" value="Unassembled WGS sequence"/>
</dbReference>